<proteinExistence type="predicted"/>
<evidence type="ECO:0000256" key="1">
    <source>
        <dbReference type="SAM" id="SignalP"/>
    </source>
</evidence>
<sequence length="94" mass="10297">MVRNPLLLLLLVGVIVALCSIVSPAAAERALLQDSSSARVLFGIRVCTIFFTGGVKLKPQEIFLSDPDRLPPQLQIRRGGTRIENQGEKEIRGE</sequence>
<reference evidence="2 3" key="1">
    <citation type="submission" date="2017-09" db="EMBL/GenBank/DDBJ databases">
        <authorList>
            <consortium name="International Durum Wheat Genome Sequencing Consortium (IDWGSC)"/>
            <person name="Milanesi L."/>
        </authorList>
    </citation>
    <scope>NUCLEOTIDE SEQUENCE [LARGE SCALE GENOMIC DNA]</scope>
    <source>
        <strain evidence="3">cv. Svevo</strain>
    </source>
</reference>
<protein>
    <submittedName>
        <fullName evidence="2">Uncharacterized protein</fullName>
    </submittedName>
</protein>
<dbReference type="Proteomes" id="UP000324705">
    <property type="component" value="Chromosome 7A"/>
</dbReference>
<dbReference type="Gramene" id="TRITD7Av1G038530.1">
    <property type="protein sequence ID" value="TRITD7Av1G038530.1"/>
    <property type="gene ID" value="TRITD7Av1G038530"/>
</dbReference>
<keyword evidence="1" id="KW-0732">Signal</keyword>
<organism evidence="2 3">
    <name type="scientific">Triticum turgidum subsp. durum</name>
    <name type="common">Durum wheat</name>
    <name type="synonym">Triticum durum</name>
    <dbReference type="NCBI Taxonomy" id="4567"/>
    <lineage>
        <taxon>Eukaryota</taxon>
        <taxon>Viridiplantae</taxon>
        <taxon>Streptophyta</taxon>
        <taxon>Embryophyta</taxon>
        <taxon>Tracheophyta</taxon>
        <taxon>Spermatophyta</taxon>
        <taxon>Magnoliopsida</taxon>
        <taxon>Liliopsida</taxon>
        <taxon>Poales</taxon>
        <taxon>Poaceae</taxon>
        <taxon>BOP clade</taxon>
        <taxon>Pooideae</taxon>
        <taxon>Triticodae</taxon>
        <taxon>Triticeae</taxon>
        <taxon>Triticinae</taxon>
        <taxon>Triticum</taxon>
    </lineage>
</organism>
<accession>A0A9R0Z585</accession>
<dbReference type="EMBL" id="LT934123">
    <property type="protein sequence ID" value="VAI70798.1"/>
    <property type="molecule type" value="Genomic_DNA"/>
</dbReference>
<dbReference type="OMA" id="IRVCTIF"/>
<keyword evidence="3" id="KW-1185">Reference proteome</keyword>
<dbReference type="AlphaFoldDB" id="A0A9R0Z585"/>
<evidence type="ECO:0000313" key="2">
    <source>
        <dbReference type="EMBL" id="VAI70798.1"/>
    </source>
</evidence>
<feature type="chain" id="PRO_5040138864" evidence="1">
    <location>
        <begin position="28"/>
        <end position="94"/>
    </location>
</feature>
<feature type="signal peptide" evidence="1">
    <location>
        <begin position="1"/>
        <end position="27"/>
    </location>
</feature>
<gene>
    <name evidence="2" type="ORF">TRITD_7Av1G038530</name>
</gene>
<name>A0A9R0Z585_TRITD</name>
<evidence type="ECO:0000313" key="3">
    <source>
        <dbReference type="Proteomes" id="UP000324705"/>
    </source>
</evidence>